<evidence type="ECO:0000313" key="1">
    <source>
        <dbReference type="EMBL" id="KKR90955.1"/>
    </source>
</evidence>
<protein>
    <submittedName>
        <fullName evidence="1">Uncharacterized protein</fullName>
    </submittedName>
</protein>
<accession>A0A0G0X2U2</accession>
<proteinExistence type="predicted"/>
<evidence type="ECO:0000313" key="2">
    <source>
        <dbReference type="Proteomes" id="UP000034275"/>
    </source>
</evidence>
<gene>
    <name evidence="1" type="ORF">UU39_C0003G0005</name>
</gene>
<name>A0A0G0X2U2_9BACT</name>
<organism evidence="1 2">
    <name type="scientific">Candidatus Woesebacteria bacterium GW2011_GWD1_41_12</name>
    <dbReference type="NCBI Taxonomy" id="1618593"/>
    <lineage>
        <taxon>Bacteria</taxon>
        <taxon>Candidatus Woeseibacteriota</taxon>
    </lineage>
</organism>
<dbReference type="AlphaFoldDB" id="A0A0G0X2U2"/>
<dbReference type="Proteomes" id="UP000034275">
    <property type="component" value="Unassembled WGS sequence"/>
</dbReference>
<comment type="caution">
    <text evidence="1">The sequence shown here is derived from an EMBL/GenBank/DDBJ whole genome shotgun (WGS) entry which is preliminary data.</text>
</comment>
<reference evidence="1 2" key="1">
    <citation type="journal article" date="2015" name="Nature">
        <title>rRNA introns, odd ribosomes, and small enigmatic genomes across a large radiation of phyla.</title>
        <authorList>
            <person name="Brown C.T."/>
            <person name="Hug L.A."/>
            <person name="Thomas B.C."/>
            <person name="Sharon I."/>
            <person name="Castelle C.J."/>
            <person name="Singh A."/>
            <person name="Wilkins M.J."/>
            <person name="Williams K.H."/>
            <person name="Banfield J.F."/>
        </authorList>
    </citation>
    <scope>NUCLEOTIDE SEQUENCE [LARGE SCALE GENOMIC DNA]</scope>
</reference>
<sequence>MFKESAEISFWPCHKERQAKLIGTGIDSSVYRLGNVVVKNYKNITQSGFPHDMTVDILNHYYTVTNRAYKLAEERKVLLHLPVSKKNIPVEVNPFLNLHVCRMCSEIEGISRYIPGKGLNLSEDEQVFNRAELKVALIDLSVKLENKLGYSGVNIIPMNVKLSEKGSLIVTDLCADILMLRKN</sequence>
<dbReference type="EMBL" id="LCAL01000003">
    <property type="protein sequence ID" value="KKR90955.1"/>
    <property type="molecule type" value="Genomic_DNA"/>
</dbReference>